<sequence length="45" mass="5204">MWIKKYVIQRFLAPIITTKMRNFKCSVQRCISGGPKEKPIPNPAN</sequence>
<organism evidence="1">
    <name type="scientific">Arundo donax</name>
    <name type="common">Giant reed</name>
    <name type="synonym">Donax arundinaceus</name>
    <dbReference type="NCBI Taxonomy" id="35708"/>
    <lineage>
        <taxon>Eukaryota</taxon>
        <taxon>Viridiplantae</taxon>
        <taxon>Streptophyta</taxon>
        <taxon>Embryophyta</taxon>
        <taxon>Tracheophyta</taxon>
        <taxon>Spermatophyta</taxon>
        <taxon>Magnoliopsida</taxon>
        <taxon>Liliopsida</taxon>
        <taxon>Poales</taxon>
        <taxon>Poaceae</taxon>
        <taxon>PACMAD clade</taxon>
        <taxon>Arundinoideae</taxon>
        <taxon>Arundineae</taxon>
        <taxon>Arundo</taxon>
    </lineage>
</organism>
<accession>A0A0A8YA36</accession>
<reference evidence="1" key="1">
    <citation type="submission" date="2014-09" db="EMBL/GenBank/DDBJ databases">
        <authorList>
            <person name="Magalhaes I.L.F."/>
            <person name="Oliveira U."/>
            <person name="Santos F.R."/>
            <person name="Vidigal T.H.D.A."/>
            <person name="Brescovit A.D."/>
            <person name="Santos A.J."/>
        </authorList>
    </citation>
    <scope>NUCLEOTIDE SEQUENCE</scope>
    <source>
        <tissue evidence="1">Shoot tissue taken approximately 20 cm above the soil surface</tissue>
    </source>
</reference>
<dbReference type="EMBL" id="GBRH01275161">
    <property type="protein sequence ID" value="JAD22734.1"/>
    <property type="molecule type" value="Transcribed_RNA"/>
</dbReference>
<dbReference type="AlphaFoldDB" id="A0A0A8YA36"/>
<reference evidence="1" key="2">
    <citation type="journal article" date="2015" name="Data Brief">
        <title>Shoot transcriptome of the giant reed, Arundo donax.</title>
        <authorList>
            <person name="Barrero R.A."/>
            <person name="Guerrero F.D."/>
            <person name="Moolhuijzen P."/>
            <person name="Goolsby J.A."/>
            <person name="Tidwell J."/>
            <person name="Bellgard S.E."/>
            <person name="Bellgard M.I."/>
        </authorList>
    </citation>
    <scope>NUCLEOTIDE SEQUENCE</scope>
    <source>
        <tissue evidence="1">Shoot tissue taken approximately 20 cm above the soil surface</tissue>
    </source>
</reference>
<proteinExistence type="predicted"/>
<name>A0A0A8YA36_ARUDO</name>
<protein>
    <submittedName>
        <fullName evidence="1">Uncharacterized protein</fullName>
    </submittedName>
</protein>
<evidence type="ECO:0000313" key="1">
    <source>
        <dbReference type="EMBL" id="JAD22734.1"/>
    </source>
</evidence>